<name>A0A518HTN5_9BACT</name>
<feature type="binding site" evidence="7">
    <location>
        <position position="162"/>
    </location>
    <ligand>
        <name>Mg(2+)</name>
        <dbReference type="ChEBI" id="CHEBI:18420"/>
    </ligand>
</feature>
<evidence type="ECO:0000256" key="3">
    <source>
        <dbReference type="ARBA" id="ARBA00022679"/>
    </source>
</evidence>
<keyword evidence="10" id="KW-1185">Reference proteome</keyword>
<dbReference type="Pfam" id="PF00953">
    <property type="entry name" value="Glycos_transf_4"/>
    <property type="match status" value="1"/>
</dbReference>
<evidence type="ECO:0000256" key="1">
    <source>
        <dbReference type="ARBA" id="ARBA00004651"/>
    </source>
</evidence>
<dbReference type="RefSeq" id="WP_145388597.1">
    <property type="nucleotide sequence ID" value="NZ_CP037423.1"/>
</dbReference>
<evidence type="ECO:0000313" key="9">
    <source>
        <dbReference type="EMBL" id="QDV44218.1"/>
    </source>
</evidence>
<feature type="transmembrane region" description="Helical" evidence="8">
    <location>
        <begin position="47"/>
        <end position="69"/>
    </location>
</feature>
<dbReference type="CDD" id="cd06853">
    <property type="entry name" value="GT_WecA_like"/>
    <property type="match status" value="1"/>
</dbReference>
<protein>
    <submittedName>
        <fullName evidence="9">WecA-like glycosyltransferase</fullName>
        <ecNumber evidence="9">2.7.8.33</ecNumber>
    </submittedName>
</protein>
<dbReference type="PANTHER" id="PTHR22926">
    <property type="entry name" value="PHOSPHO-N-ACETYLMURAMOYL-PENTAPEPTIDE-TRANSFERASE"/>
    <property type="match status" value="1"/>
</dbReference>
<dbReference type="KEGG" id="snep:Enr13x_40800"/>
<reference evidence="9 10" key="1">
    <citation type="submission" date="2019-03" db="EMBL/GenBank/DDBJ databases">
        <title>Deep-cultivation of Planctomycetes and their phenomic and genomic characterization uncovers novel biology.</title>
        <authorList>
            <person name="Wiegand S."/>
            <person name="Jogler M."/>
            <person name="Boedeker C."/>
            <person name="Pinto D."/>
            <person name="Vollmers J."/>
            <person name="Rivas-Marin E."/>
            <person name="Kohn T."/>
            <person name="Peeters S.H."/>
            <person name="Heuer A."/>
            <person name="Rast P."/>
            <person name="Oberbeckmann S."/>
            <person name="Bunk B."/>
            <person name="Jeske O."/>
            <person name="Meyerdierks A."/>
            <person name="Storesund J.E."/>
            <person name="Kallscheuer N."/>
            <person name="Luecker S."/>
            <person name="Lage O.M."/>
            <person name="Pohl T."/>
            <person name="Merkel B.J."/>
            <person name="Hornburger P."/>
            <person name="Mueller R.-W."/>
            <person name="Bruemmer F."/>
            <person name="Labrenz M."/>
            <person name="Spormann A.M."/>
            <person name="Op den Camp H."/>
            <person name="Overmann J."/>
            <person name="Amann R."/>
            <person name="Jetten M.S.M."/>
            <person name="Mascher T."/>
            <person name="Medema M.H."/>
            <person name="Devos D.P."/>
            <person name="Kaster A.-K."/>
            <person name="Ovreas L."/>
            <person name="Rohde M."/>
            <person name="Galperin M.Y."/>
            <person name="Jogler C."/>
        </authorList>
    </citation>
    <scope>NUCLEOTIDE SEQUENCE [LARGE SCALE GENOMIC DNA]</scope>
    <source>
        <strain evidence="9 10">Enr13</strain>
    </source>
</reference>
<dbReference type="EC" id="2.7.8.33" evidence="9"/>
<feature type="transmembrane region" description="Helical" evidence="8">
    <location>
        <begin position="140"/>
        <end position="161"/>
    </location>
</feature>
<comment type="cofactor">
    <cofactor evidence="7">
        <name>Mg(2+)</name>
        <dbReference type="ChEBI" id="CHEBI:18420"/>
    </cofactor>
</comment>
<feature type="transmembrane region" description="Helical" evidence="8">
    <location>
        <begin position="113"/>
        <end position="134"/>
    </location>
</feature>
<feature type="transmembrane region" description="Helical" evidence="8">
    <location>
        <begin position="168"/>
        <end position="185"/>
    </location>
</feature>
<feature type="transmembrane region" description="Helical" evidence="8">
    <location>
        <begin position="191"/>
        <end position="211"/>
    </location>
</feature>
<dbReference type="GO" id="GO:0036380">
    <property type="term" value="F:UDP-N-acetylglucosamine-undecaprenyl-phosphate N-acetylglucosaminephosphotransferase activity"/>
    <property type="evidence" value="ECO:0007669"/>
    <property type="project" value="UniProtKB-EC"/>
</dbReference>
<feature type="transmembrane region" description="Helical" evidence="8">
    <location>
        <begin position="250"/>
        <end position="271"/>
    </location>
</feature>
<dbReference type="Proteomes" id="UP000319004">
    <property type="component" value="Chromosome"/>
</dbReference>
<dbReference type="InterPro" id="IPR000715">
    <property type="entry name" value="Glycosyl_transferase_4"/>
</dbReference>
<keyword evidence="7" id="KW-0460">Magnesium</keyword>
<keyword evidence="6 8" id="KW-0472">Membrane</keyword>
<feature type="transmembrane region" description="Helical" evidence="8">
    <location>
        <begin position="218"/>
        <end position="238"/>
    </location>
</feature>
<evidence type="ECO:0000256" key="7">
    <source>
        <dbReference type="PIRSR" id="PIRSR600715-1"/>
    </source>
</evidence>
<accession>A0A518HTN5</accession>
<feature type="transmembrane region" description="Helical" evidence="8">
    <location>
        <begin position="322"/>
        <end position="342"/>
    </location>
</feature>
<organism evidence="9 10">
    <name type="scientific">Stieleria neptunia</name>
    <dbReference type="NCBI Taxonomy" id="2527979"/>
    <lineage>
        <taxon>Bacteria</taxon>
        <taxon>Pseudomonadati</taxon>
        <taxon>Planctomycetota</taxon>
        <taxon>Planctomycetia</taxon>
        <taxon>Pirellulales</taxon>
        <taxon>Pirellulaceae</taxon>
        <taxon>Stieleria</taxon>
    </lineage>
</organism>
<dbReference type="OrthoDB" id="9783652at2"/>
<evidence type="ECO:0000256" key="6">
    <source>
        <dbReference type="ARBA" id="ARBA00023136"/>
    </source>
</evidence>
<evidence type="ECO:0000256" key="5">
    <source>
        <dbReference type="ARBA" id="ARBA00022989"/>
    </source>
</evidence>
<sequence length="528" mass="57305">MIWLTLVSLLCSVLAATILVPVVRFLARRVGMVDAPDEERKLHREPIALCGGVAVFGSLLVGFVCTVLYDRSFGDFALGYVSARWYGLVLAAFAILVVGLIDDAWVMRGRQKLLLQILIISALVGSGTVVEKIGLMGFEIYLGSLAFPVTVLWLLVAVNALNLIDGADGVATTAGCFISLGLAVLSWEYGTPLGCIFAFCLAGSLIGFLFFNKPPATIFLGDAGSMVIGLLVGVLSVWGSVKGSTLLASAPVAILAVPLFDSAAAIARRWLTGRSIYATDRAHLHHLLQKKYGHFGMLFIVAGLCSLTTVLAIASARYAMPWLALLGVVLAGTFLVVTRSFGHAECQLLMMKASHMTRSFFITPRQSSLEKNHRCLPLQGSGDWNLIWEPLVDFAQIHDLAKISIDLNLSWLHEGYHASWSDVRMPDRDKQLQIKWPIVITVGSKQMTVNIGTLHVVASVASPRIHEQIADLSLRLMDLEPQIQLIIAELERQHATPADVRVSGVVPAPRYAGAERRAEPAPLLSSRH</sequence>
<dbReference type="GO" id="GO:0005886">
    <property type="term" value="C:plasma membrane"/>
    <property type="evidence" value="ECO:0007669"/>
    <property type="project" value="UniProtKB-SubCell"/>
</dbReference>
<dbReference type="GO" id="GO:0009103">
    <property type="term" value="P:lipopolysaccharide biosynthetic process"/>
    <property type="evidence" value="ECO:0007669"/>
    <property type="project" value="TreeGrafter"/>
</dbReference>
<feature type="transmembrane region" description="Helical" evidence="8">
    <location>
        <begin position="81"/>
        <end position="101"/>
    </location>
</feature>
<keyword evidence="3 9" id="KW-0808">Transferase</keyword>
<keyword evidence="5 8" id="KW-1133">Transmembrane helix</keyword>
<feature type="transmembrane region" description="Helical" evidence="8">
    <location>
        <begin position="292"/>
        <end position="316"/>
    </location>
</feature>
<dbReference type="EMBL" id="CP037423">
    <property type="protein sequence ID" value="QDV44218.1"/>
    <property type="molecule type" value="Genomic_DNA"/>
</dbReference>
<gene>
    <name evidence="9" type="ORF">Enr13x_40800</name>
</gene>
<dbReference type="GO" id="GO:0071555">
    <property type="term" value="P:cell wall organization"/>
    <property type="evidence" value="ECO:0007669"/>
    <property type="project" value="TreeGrafter"/>
</dbReference>
<evidence type="ECO:0000256" key="2">
    <source>
        <dbReference type="ARBA" id="ARBA00022475"/>
    </source>
</evidence>
<feature type="transmembrane region" description="Helical" evidence="8">
    <location>
        <begin position="6"/>
        <end position="27"/>
    </location>
</feature>
<proteinExistence type="predicted"/>
<keyword evidence="4 8" id="KW-0812">Transmembrane</keyword>
<feature type="binding site" evidence="7">
    <location>
        <position position="222"/>
    </location>
    <ligand>
        <name>Mg(2+)</name>
        <dbReference type="ChEBI" id="CHEBI:18420"/>
    </ligand>
</feature>
<evidence type="ECO:0000313" key="10">
    <source>
        <dbReference type="Proteomes" id="UP000319004"/>
    </source>
</evidence>
<dbReference type="GO" id="GO:0044038">
    <property type="term" value="P:cell wall macromolecule biosynthetic process"/>
    <property type="evidence" value="ECO:0007669"/>
    <property type="project" value="TreeGrafter"/>
</dbReference>
<evidence type="ECO:0000256" key="4">
    <source>
        <dbReference type="ARBA" id="ARBA00022692"/>
    </source>
</evidence>
<keyword evidence="7" id="KW-0479">Metal-binding</keyword>
<comment type="subcellular location">
    <subcellularLocation>
        <location evidence="1">Cell membrane</location>
        <topology evidence="1">Multi-pass membrane protein</topology>
    </subcellularLocation>
</comment>
<dbReference type="GO" id="GO:0046872">
    <property type="term" value="F:metal ion binding"/>
    <property type="evidence" value="ECO:0007669"/>
    <property type="project" value="UniProtKB-KW"/>
</dbReference>
<dbReference type="AlphaFoldDB" id="A0A518HTN5"/>
<keyword evidence="2" id="KW-1003">Cell membrane</keyword>
<dbReference type="PANTHER" id="PTHR22926:SF3">
    <property type="entry name" value="UNDECAPRENYL-PHOSPHATE ALPHA-N-ACETYLGLUCOSAMINYL 1-PHOSPHATE TRANSFERASE"/>
    <property type="match status" value="1"/>
</dbReference>
<evidence type="ECO:0000256" key="8">
    <source>
        <dbReference type="SAM" id="Phobius"/>
    </source>
</evidence>